<comment type="caution">
    <text evidence="1">The sequence shown here is derived from an EMBL/GenBank/DDBJ whole genome shotgun (WGS) entry which is preliminary data.</text>
</comment>
<keyword evidence="2" id="KW-1185">Reference proteome</keyword>
<reference evidence="1" key="1">
    <citation type="submission" date="2021-01" db="EMBL/GenBank/DDBJ databases">
        <title>Modified the classification status of verrucomicrobia.</title>
        <authorList>
            <person name="Feng X."/>
        </authorList>
    </citation>
    <scope>NUCLEOTIDE SEQUENCE</scope>
    <source>
        <strain evidence="1">_KCTC 22039</strain>
    </source>
</reference>
<gene>
    <name evidence="1" type="ORF">JIN82_01685</name>
</gene>
<sequence length="172" mass="20180">MKQGSVSLKAHGIFDFSAYSDEQVYDEGLRIYKEDYLESGRRSGDITSHDGLSVRFFEDRYHHAFNTSKDRKRSEFSKNKVDRKRVERIDWIKIIIEGRGLKTECWEVPLRVPEEGSRPFPGKRAYVSWAQGYIIWLEPLRSGGFKFSTAYCVSRQQLSHYLKNAKKIWSNT</sequence>
<proteinExistence type="predicted"/>
<dbReference type="Proteomes" id="UP000624703">
    <property type="component" value="Unassembled WGS sequence"/>
</dbReference>
<evidence type="ECO:0000313" key="2">
    <source>
        <dbReference type="Proteomes" id="UP000624703"/>
    </source>
</evidence>
<protein>
    <submittedName>
        <fullName evidence="1">Uncharacterized protein</fullName>
    </submittedName>
</protein>
<dbReference type="AlphaFoldDB" id="A0A8J7MCR2"/>
<organism evidence="1 2">
    <name type="scientific">Persicirhabdus sediminis</name>
    <dbReference type="NCBI Taxonomy" id="454144"/>
    <lineage>
        <taxon>Bacteria</taxon>
        <taxon>Pseudomonadati</taxon>
        <taxon>Verrucomicrobiota</taxon>
        <taxon>Verrucomicrobiia</taxon>
        <taxon>Verrucomicrobiales</taxon>
        <taxon>Verrucomicrobiaceae</taxon>
        <taxon>Persicirhabdus</taxon>
    </lineage>
</organism>
<dbReference type="RefSeq" id="WP_200309899.1">
    <property type="nucleotide sequence ID" value="NZ_JAENIM010000009.1"/>
</dbReference>
<accession>A0A8J7MCR2</accession>
<name>A0A8J7MCR2_9BACT</name>
<evidence type="ECO:0000313" key="1">
    <source>
        <dbReference type="EMBL" id="MBK1789859.1"/>
    </source>
</evidence>
<dbReference type="EMBL" id="JAENIM010000009">
    <property type="protein sequence ID" value="MBK1789859.1"/>
    <property type="molecule type" value="Genomic_DNA"/>
</dbReference>